<evidence type="ECO:0000313" key="8">
    <source>
        <dbReference type="Proteomes" id="UP000223311"/>
    </source>
</evidence>
<dbReference type="SUPFAM" id="SSF53756">
    <property type="entry name" value="UDP-Glycosyltransferase/glycogen phosphorylase"/>
    <property type="match status" value="1"/>
</dbReference>
<comment type="similarity">
    <text evidence="2">Belongs to the CDP-glycerol glycerophosphotransferase family.</text>
</comment>
<evidence type="ECO:0000256" key="4">
    <source>
        <dbReference type="ARBA" id="ARBA00022679"/>
    </source>
</evidence>
<protein>
    <submittedName>
        <fullName evidence="7">Glycerophosphotransferase</fullName>
    </submittedName>
</protein>
<evidence type="ECO:0000256" key="5">
    <source>
        <dbReference type="ARBA" id="ARBA00022944"/>
    </source>
</evidence>
<comment type="caution">
    <text evidence="7">The sequence shown here is derived from an EMBL/GenBank/DDBJ whole genome shotgun (WGS) entry which is preliminary data.</text>
</comment>
<evidence type="ECO:0000256" key="2">
    <source>
        <dbReference type="ARBA" id="ARBA00010488"/>
    </source>
</evidence>
<dbReference type="InterPro" id="IPR007554">
    <property type="entry name" value="Glycerophosphate_synth"/>
</dbReference>
<gene>
    <name evidence="7" type="ORF">COL66_10485</name>
</gene>
<evidence type="ECO:0000256" key="6">
    <source>
        <dbReference type="ARBA" id="ARBA00023136"/>
    </source>
</evidence>
<evidence type="ECO:0000256" key="1">
    <source>
        <dbReference type="ARBA" id="ARBA00004202"/>
    </source>
</evidence>
<dbReference type="GO" id="GO:0047355">
    <property type="term" value="F:CDP-glycerol glycerophosphotransferase activity"/>
    <property type="evidence" value="ECO:0007669"/>
    <property type="project" value="InterPro"/>
</dbReference>
<evidence type="ECO:0000313" key="7">
    <source>
        <dbReference type="EMBL" id="PFZ31902.1"/>
    </source>
</evidence>
<organism evidence="7 8">
    <name type="scientific">Bacillus wiedmannii</name>
    <dbReference type="NCBI Taxonomy" id="1890302"/>
    <lineage>
        <taxon>Bacteria</taxon>
        <taxon>Bacillati</taxon>
        <taxon>Bacillota</taxon>
        <taxon>Bacilli</taxon>
        <taxon>Bacillales</taxon>
        <taxon>Bacillaceae</taxon>
        <taxon>Bacillus</taxon>
        <taxon>Bacillus cereus group</taxon>
    </lineage>
</organism>
<keyword evidence="5" id="KW-0777">Teichoic acid biosynthesis</keyword>
<comment type="subcellular location">
    <subcellularLocation>
        <location evidence="1">Cell membrane</location>
        <topology evidence="1">Peripheral membrane protein</topology>
    </subcellularLocation>
</comment>
<proteinExistence type="inferred from homology"/>
<dbReference type="PANTHER" id="PTHR37316:SF3">
    <property type="entry name" value="TEICHOIC ACID GLYCEROL-PHOSPHATE TRANSFERASE"/>
    <property type="match status" value="1"/>
</dbReference>
<dbReference type="Pfam" id="PF04464">
    <property type="entry name" value="Glyphos_transf"/>
    <property type="match status" value="1"/>
</dbReference>
<dbReference type="PANTHER" id="PTHR37316">
    <property type="entry name" value="TEICHOIC ACID GLYCEROL-PHOSPHATE PRIMASE"/>
    <property type="match status" value="1"/>
</dbReference>
<dbReference type="GO" id="GO:0005886">
    <property type="term" value="C:plasma membrane"/>
    <property type="evidence" value="ECO:0007669"/>
    <property type="project" value="UniProtKB-SubCell"/>
</dbReference>
<dbReference type="RefSeq" id="WP_000528714.1">
    <property type="nucleotide sequence ID" value="NZ_JH791976.1"/>
</dbReference>
<dbReference type="InterPro" id="IPR051612">
    <property type="entry name" value="Teichoic_Acid_Biosynth"/>
</dbReference>
<evidence type="ECO:0000256" key="3">
    <source>
        <dbReference type="ARBA" id="ARBA00022475"/>
    </source>
</evidence>
<keyword evidence="3" id="KW-1003">Cell membrane</keyword>
<dbReference type="GO" id="GO:0019350">
    <property type="term" value="P:teichoic acid biosynthetic process"/>
    <property type="evidence" value="ECO:0007669"/>
    <property type="project" value="UniProtKB-KW"/>
</dbReference>
<dbReference type="Gene3D" id="3.40.50.11820">
    <property type="match status" value="1"/>
</dbReference>
<dbReference type="Proteomes" id="UP000223311">
    <property type="component" value="Unassembled WGS sequence"/>
</dbReference>
<dbReference type="EMBL" id="NVGE01000010">
    <property type="protein sequence ID" value="PFZ31902.1"/>
    <property type="molecule type" value="Genomic_DNA"/>
</dbReference>
<keyword evidence="6" id="KW-0472">Membrane</keyword>
<dbReference type="AlphaFoldDB" id="A0A2B5J308"/>
<dbReference type="InterPro" id="IPR043148">
    <property type="entry name" value="TagF_C"/>
</dbReference>
<dbReference type="InterPro" id="IPR043149">
    <property type="entry name" value="TagF_N"/>
</dbReference>
<dbReference type="Gene3D" id="3.40.50.12580">
    <property type="match status" value="1"/>
</dbReference>
<sequence length="398" mass="46834">MGNVILKKDFKKTIFNILKLPLYILSSLIPKKSNLIVLGSSKGQHFADNSKYLYLYLKDIEEKKVNELDFYWITKNKELANKYSSDKRFIYGYTLKGMYVLLRARIAILTHSIEDLPSYLMGRKKIIQLWHGTPLKKIGYDADSWNERGKIKNSLKKAINKLFPYMDYMKCNYLVVASDQVKDSFETAFKISKDKMITLGQPRNDLFEEGKVVDAESRLAGYQKIISWLPTHRGFSDYTIVDLLKDYKFNEAKINEFLKKKKYLLVIKPHFVEKGELSKYLKGSSNILVYDEADPYPLLTKSEILITDYSSIFFDYMLTDRKIIFAPFDYEFYTKKVANLYYDYKDIVCGDICLDWEEICDHLDSNGENSTKYKSIKRIFNKYDFGNCERVYEFIKKI</sequence>
<name>A0A2B5J308_9BACI</name>
<keyword evidence="4 7" id="KW-0808">Transferase</keyword>
<reference evidence="7 8" key="1">
    <citation type="submission" date="2017-09" db="EMBL/GenBank/DDBJ databases">
        <title>Large-scale bioinformatics analysis of Bacillus genomes uncovers conserved roles of natural products in bacterial physiology.</title>
        <authorList>
            <consortium name="Agbiome Team Llc"/>
            <person name="Bleich R.M."/>
            <person name="Grubbs K.J."/>
            <person name="Santa Maria K.C."/>
            <person name="Allen S.E."/>
            <person name="Farag S."/>
            <person name="Shank E.A."/>
            <person name="Bowers A."/>
        </authorList>
    </citation>
    <scope>NUCLEOTIDE SEQUENCE [LARGE SCALE GENOMIC DNA]</scope>
    <source>
        <strain evidence="7 8">AFS080080</strain>
    </source>
</reference>
<accession>A0A2B5J308</accession>